<accession>A0ABW2YDI6</accession>
<dbReference type="SUPFAM" id="SSF110997">
    <property type="entry name" value="Sporulation related repeat"/>
    <property type="match status" value="1"/>
</dbReference>
<gene>
    <name evidence="3" type="ORF">ACFQ0E_08930</name>
</gene>
<evidence type="ECO:0000313" key="4">
    <source>
        <dbReference type="Proteomes" id="UP001597110"/>
    </source>
</evidence>
<dbReference type="Pfam" id="PF05036">
    <property type="entry name" value="SPOR"/>
    <property type="match status" value="1"/>
</dbReference>
<feature type="region of interest" description="Disordered" evidence="1">
    <location>
        <begin position="48"/>
        <end position="79"/>
    </location>
</feature>
<keyword evidence="4" id="KW-1185">Reference proteome</keyword>
<protein>
    <submittedName>
        <fullName evidence="3">SPOR domain-containing protein</fullName>
    </submittedName>
</protein>
<dbReference type="InterPro" id="IPR036680">
    <property type="entry name" value="SPOR-like_sf"/>
</dbReference>
<evidence type="ECO:0000256" key="1">
    <source>
        <dbReference type="SAM" id="MobiDB-lite"/>
    </source>
</evidence>
<name>A0ABW2YDI6_9GAMM</name>
<proteinExistence type="predicted"/>
<comment type="caution">
    <text evidence="3">The sequence shown here is derived from an EMBL/GenBank/DDBJ whole genome shotgun (WGS) entry which is preliminary data.</text>
</comment>
<feature type="compositionally biased region" description="Low complexity" evidence="1">
    <location>
        <begin position="55"/>
        <end position="79"/>
    </location>
</feature>
<dbReference type="Proteomes" id="UP001597110">
    <property type="component" value="Unassembled WGS sequence"/>
</dbReference>
<dbReference type="InterPro" id="IPR007730">
    <property type="entry name" value="SPOR-like_dom"/>
</dbReference>
<dbReference type="RefSeq" id="WP_386823307.1">
    <property type="nucleotide sequence ID" value="NZ_JBHTIF010000001.1"/>
</dbReference>
<organism evidence="3 4">
    <name type="scientific">Lysobacter brunescens</name>
    <dbReference type="NCBI Taxonomy" id="262323"/>
    <lineage>
        <taxon>Bacteria</taxon>
        <taxon>Pseudomonadati</taxon>
        <taxon>Pseudomonadota</taxon>
        <taxon>Gammaproteobacteria</taxon>
        <taxon>Lysobacterales</taxon>
        <taxon>Lysobacteraceae</taxon>
        <taxon>Lysobacter</taxon>
    </lineage>
</organism>
<feature type="domain" description="SPOR" evidence="2">
    <location>
        <begin position="117"/>
        <end position="197"/>
    </location>
</feature>
<sequence>MTLRASLVLLVVLNLGVALWWGLRSDAPPAPAEEAPSGIARLQLLSERPDPRPTAPAVAASTETPAAPATPSATPATAAAPERCFSAGPFADTAALDAARAALAPMASRLRSREIRENGGRGWRVYLPAAADRATADASAQRLRAAGFNDLVVVGDGAEAHSIALGRFSTEARARAHATALNAAGFAARAEALGETRSRYWLDLVAGPGFDQNQARRAAGMAVRATDCATVR</sequence>
<evidence type="ECO:0000313" key="3">
    <source>
        <dbReference type="EMBL" id="MFD0725721.1"/>
    </source>
</evidence>
<evidence type="ECO:0000259" key="2">
    <source>
        <dbReference type="PROSITE" id="PS51724"/>
    </source>
</evidence>
<reference evidence="4" key="1">
    <citation type="journal article" date="2019" name="Int. J. Syst. Evol. Microbiol.">
        <title>The Global Catalogue of Microorganisms (GCM) 10K type strain sequencing project: providing services to taxonomists for standard genome sequencing and annotation.</title>
        <authorList>
            <consortium name="The Broad Institute Genomics Platform"/>
            <consortium name="The Broad Institute Genome Sequencing Center for Infectious Disease"/>
            <person name="Wu L."/>
            <person name="Ma J."/>
        </authorList>
    </citation>
    <scope>NUCLEOTIDE SEQUENCE [LARGE SCALE GENOMIC DNA]</scope>
    <source>
        <strain evidence="4">CCUG 55585</strain>
    </source>
</reference>
<dbReference type="PROSITE" id="PS51724">
    <property type="entry name" value="SPOR"/>
    <property type="match status" value="1"/>
</dbReference>
<dbReference type="EMBL" id="JBHTIF010000001">
    <property type="protein sequence ID" value="MFD0725721.1"/>
    <property type="molecule type" value="Genomic_DNA"/>
</dbReference>